<evidence type="ECO:0000256" key="7">
    <source>
        <dbReference type="ARBA" id="ARBA00023180"/>
    </source>
</evidence>
<feature type="transmembrane region" description="Helical" evidence="9">
    <location>
        <begin position="409"/>
        <end position="430"/>
    </location>
</feature>
<name>A0A3M2RVR8_9HYPO</name>
<evidence type="ECO:0000256" key="9">
    <source>
        <dbReference type="SAM" id="Phobius"/>
    </source>
</evidence>
<comment type="subcellular location">
    <subcellularLocation>
        <location evidence="1">Membrane</location>
        <topology evidence="1">Multi-pass membrane protein</topology>
    </subcellularLocation>
</comment>
<dbReference type="GO" id="GO:0022857">
    <property type="term" value="F:transmembrane transporter activity"/>
    <property type="evidence" value="ECO:0007669"/>
    <property type="project" value="InterPro"/>
</dbReference>
<dbReference type="PROSITE" id="PS50850">
    <property type="entry name" value="MFS"/>
    <property type="match status" value="1"/>
</dbReference>
<evidence type="ECO:0000256" key="8">
    <source>
        <dbReference type="SAM" id="MobiDB-lite"/>
    </source>
</evidence>
<evidence type="ECO:0000256" key="1">
    <source>
        <dbReference type="ARBA" id="ARBA00004141"/>
    </source>
</evidence>
<feature type="transmembrane region" description="Helical" evidence="9">
    <location>
        <begin position="115"/>
        <end position="135"/>
    </location>
</feature>
<reference evidence="11 12" key="1">
    <citation type="submission" date="2017-06" db="EMBL/GenBank/DDBJ databases">
        <title>Comparative genomic analysis of Ambrosia Fusariam Clade fungi.</title>
        <authorList>
            <person name="Stajich J.E."/>
            <person name="Carrillo J."/>
            <person name="Kijimoto T."/>
            <person name="Eskalen A."/>
            <person name="O'Donnell K."/>
            <person name="Kasson M."/>
        </authorList>
    </citation>
    <scope>NUCLEOTIDE SEQUENCE [LARGE SCALE GENOMIC DNA]</scope>
    <source>
        <strain evidence="11">UCR3666</strain>
    </source>
</reference>
<evidence type="ECO:0000259" key="10">
    <source>
        <dbReference type="PROSITE" id="PS50850"/>
    </source>
</evidence>
<evidence type="ECO:0000256" key="6">
    <source>
        <dbReference type="ARBA" id="ARBA00023136"/>
    </source>
</evidence>
<evidence type="ECO:0000256" key="3">
    <source>
        <dbReference type="ARBA" id="ARBA00022448"/>
    </source>
</evidence>
<evidence type="ECO:0000313" key="12">
    <source>
        <dbReference type="Proteomes" id="UP000277212"/>
    </source>
</evidence>
<protein>
    <recommendedName>
        <fullName evidence="10">Major facilitator superfamily (MFS) profile domain-containing protein</fullName>
    </recommendedName>
</protein>
<dbReference type="CDD" id="cd17316">
    <property type="entry name" value="MFS_SV2_like"/>
    <property type="match status" value="1"/>
</dbReference>
<feature type="region of interest" description="Disordered" evidence="8">
    <location>
        <begin position="1"/>
        <end position="33"/>
    </location>
</feature>
<dbReference type="Proteomes" id="UP000277212">
    <property type="component" value="Unassembled WGS sequence"/>
</dbReference>
<feature type="transmembrane region" description="Helical" evidence="9">
    <location>
        <begin position="370"/>
        <end position="389"/>
    </location>
</feature>
<evidence type="ECO:0000256" key="4">
    <source>
        <dbReference type="ARBA" id="ARBA00022692"/>
    </source>
</evidence>
<feature type="transmembrane region" description="Helical" evidence="9">
    <location>
        <begin position="239"/>
        <end position="260"/>
    </location>
</feature>
<dbReference type="FunFam" id="1.20.1250.20:FF:000171">
    <property type="entry name" value="MFS general substrate transporter"/>
    <property type="match status" value="1"/>
</dbReference>
<dbReference type="InterPro" id="IPR020846">
    <property type="entry name" value="MFS_dom"/>
</dbReference>
<keyword evidence="4 9" id="KW-0812">Transmembrane</keyword>
<proteinExistence type="inferred from homology"/>
<dbReference type="AlphaFoldDB" id="A0A3M2RVR8"/>
<keyword evidence="7" id="KW-0325">Glycoprotein</keyword>
<gene>
    <name evidence="11" type="ORF">CDV36_011042</name>
</gene>
<comment type="similarity">
    <text evidence="2">Belongs to the major facilitator superfamily.</text>
</comment>
<comment type="caution">
    <text evidence="11">The sequence shown here is derived from an EMBL/GenBank/DDBJ whole genome shotgun (WGS) entry which is preliminary data.</text>
</comment>
<organism evidence="11 12">
    <name type="scientific">Fusarium kuroshium</name>
    <dbReference type="NCBI Taxonomy" id="2010991"/>
    <lineage>
        <taxon>Eukaryota</taxon>
        <taxon>Fungi</taxon>
        <taxon>Dikarya</taxon>
        <taxon>Ascomycota</taxon>
        <taxon>Pezizomycotina</taxon>
        <taxon>Sordariomycetes</taxon>
        <taxon>Hypocreomycetidae</taxon>
        <taxon>Hypocreales</taxon>
        <taxon>Nectriaceae</taxon>
        <taxon>Fusarium</taxon>
        <taxon>Fusarium solani species complex</taxon>
    </lineage>
</organism>
<keyword evidence="3" id="KW-0813">Transport</keyword>
<dbReference type="PANTHER" id="PTHR23511">
    <property type="entry name" value="SYNAPTIC VESICLE GLYCOPROTEIN 2"/>
    <property type="match status" value="1"/>
</dbReference>
<evidence type="ECO:0000313" key="11">
    <source>
        <dbReference type="EMBL" id="RMJ09349.1"/>
    </source>
</evidence>
<dbReference type="InterPro" id="IPR036259">
    <property type="entry name" value="MFS_trans_sf"/>
</dbReference>
<dbReference type="EMBL" id="NKUJ01000246">
    <property type="protein sequence ID" value="RMJ09349.1"/>
    <property type="molecule type" value="Genomic_DNA"/>
</dbReference>
<sequence>MSAIAPASTPKDISGTKLEHSSTASSVRPGETHAVEDSAVREFYGSAVNESYRLKSELIAEHLSAIGTGRFQWYLFIVNGCGWMIDNFWSQGITAIRPPVGNEFTDISRLSFSSVAYYVGLIIGAFFWGTAADVIGRKPAFNSTILYGGIFACASAGAQNFTAFCALWAVVGTAAGGNVPVDSIVFLEFVPQSHQWLLVTLSAWWNLGQVIVSLLAWVFLANFACDDATNCTRQDNMGWRYLMITLGGIAIFLGLVRIFIFKIPESPKYLISQGRDAEAVAAVNHIARFNRKPETLTLDLLQEIDNRIQGASNTPQVTQTIDEMVATAATPTEPTKLSFMDIMRENFKDFSLDSYRTLFKGRKMAQHSSVTFLIWLTIGVAYPLYFAFIPSYLETKASYSANTSFNYTYMVYCIVSSVGIVGPIAAGFLVETRFGRRWMMAISSVLTGAFLFAYTSVGTQAADIGFQCATAILGNFEYAIMFAFTPESFPGPVRGTGTGIAATLLRLGGLAASFVSTYGGYTVVPIYASAALWIVVGFFCIALPYETHGHASI</sequence>
<evidence type="ECO:0000256" key="5">
    <source>
        <dbReference type="ARBA" id="ARBA00022989"/>
    </source>
</evidence>
<feature type="transmembrane region" description="Helical" evidence="9">
    <location>
        <begin position="437"/>
        <end position="458"/>
    </location>
</feature>
<keyword evidence="12" id="KW-1185">Reference proteome</keyword>
<dbReference type="PANTHER" id="PTHR23511:SF5">
    <property type="entry name" value="MAJOR FACILITATOR-TYPE TRANSPORTER HXNZ-RELATED"/>
    <property type="match status" value="1"/>
</dbReference>
<feature type="transmembrane region" description="Helical" evidence="9">
    <location>
        <begin position="524"/>
        <end position="545"/>
    </location>
</feature>
<keyword evidence="5 9" id="KW-1133">Transmembrane helix</keyword>
<feature type="domain" description="Major facilitator superfamily (MFS) profile" evidence="10">
    <location>
        <begin position="75"/>
        <end position="548"/>
    </location>
</feature>
<dbReference type="InterPro" id="IPR011701">
    <property type="entry name" value="MFS"/>
</dbReference>
<dbReference type="OrthoDB" id="288590at2759"/>
<accession>A0A3M2RVR8</accession>
<evidence type="ECO:0000256" key="2">
    <source>
        <dbReference type="ARBA" id="ARBA00008335"/>
    </source>
</evidence>
<dbReference type="Gene3D" id="1.20.1250.20">
    <property type="entry name" value="MFS general substrate transporter like domains"/>
    <property type="match status" value="1"/>
</dbReference>
<dbReference type="Pfam" id="PF07690">
    <property type="entry name" value="MFS_1"/>
    <property type="match status" value="1"/>
</dbReference>
<dbReference type="SUPFAM" id="SSF103473">
    <property type="entry name" value="MFS general substrate transporter"/>
    <property type="match status" value="1"/>
</dbReference>
<feature type="transmembrane region" description="Helical" evidence="9">
    <location>
        <begin position="196"/>
        <end position="219"/>
    </location>
</feature>
<keyword evidence="6 9" id="KW-0472">Membrane</keyword>
<dbReference type="GO" id="GO:0016020">
    <property type="term" value="C:membrane"/>
    <property type="evidence" value="ECO:0007669"/>
    <property type="project" value="UniProtKB-SubCell"/>
</dbReference>